<keyword evidence="2" id="KW-0378">Hydrolase</keyword>
<comment type="caution">
    <text evidence="2">The sequence shown here is derived from an EMBL/GenBank/DDBJ whole genome shotgun (WGS) entry which is preliminary data.</text>
</comment>
<proteinExistence type="predicted"/>
<sequence length="240" mass="26550">MTIYRQRGYRRVAPQMLSEALASADDALLYIDGLGPLEKLGEARHGRLLLAHGAGAGQDAAFMRQLRQALADEGVQTLALEFAYMQRMREEQRRRPPPRAERLVEELRRWREALDVAGLAPAWLGGKSLGGRVASLLAAEDGAPGLILCSYPFHPPGKPERTRLAHWPTLRCPTLVLQGTRDPFGSQEEVAGYTLPSGAEVHFLADGEHDWRPRRATGRSQQSLIDEAAAVAARWMAKTR</sequence>
<dbReference type="InterPro" id="IPR029058">
    <property type="entry name" value="AB_hydrolase_fold"/>
</dbReference>
<feature type="domain" description="KANL3/Tex30 alpha/beta hydrolase-like" evidence="1">
    <location>
        <begin position="46"/>
        <end position="236"/>
    </location>
</feature>
<dbReference type="Pfam" id="PF20408">
    <property type="entry name" value="Abhydrolase_11"/>
    <property type="match status" value="1"/>
</dbReference>
<dbReference type="InterPro" id="IPR046879">
    <property type="entry name" value="KANL3/Tex30_Abhydrolase"/>
</dbReference>
<dbReference type="PANTHER" id="PTHR13136">
    <property type="entry name" value="TESTIS DEVELOPMENT PROTEIN PRTD"/>
    <property type="match status" value="1"/>
</dbReference>
<dbReference type="PANTHER" id="PTHR13136:SF11">
    <property type="entry name" value="TESTIS-EXPRESSED PROTEIN 30"/>
    <property type="match status" value="1"/>
</dbReference>
<protein>
    <submittedName>
        <fullName evidence="2">Alpha/beta fold hydrolase</fullName>
    </submittedName>
</protein>
<evidence type="ECO:0000313" key="3">
    <source>
        <dbReference type="Proteomes" id="UP001500074"/>
    </source>
</evidence>
<dbReference type="GO" id="GO:0016787">
    <property type="term" value="F:hydrolase activity"/>
    <property type="evidence" value="ECO:0007669"/>
    <property type="project" value="UniProtKB-KW"/>
</dbReference>
<dbReference type="RefSeq" id="WP_031382347.1">
    <property type="nucleotide sequence ID" value="NZ_BAABKI010000010.1"/>
</dbReference>
<accession>A0ABP9R6A4</accession>
<dbReference type="EMBL" id="BAABKI010000010">
    <property type="protein sequence ID" value="GAA5172121.1"/>
    <property type="molecule type" value="Genomic_DNA"/>
</dbReference>
<name>A0ABP9R6A4_9GAMM</name>
<reference evidence="3" key="1">
    <citation type="journal article" date="2019" name="Int. J. Syst. Evol. Microbiol.">
        <title>The Global Catalogue of Microorganisms (GCM) 10K type strain sequencing project: providing services to taxonomists for standard genome sequencing and annotation.</title>
        <authorList>
            <consortium name="The Broad Institute Genomics Platform"/>
            <consortium name="The Broad Institute Genome Sequencing Center for Infectious Disease"/>
            <person name="Wu L."/>
            <person name="Ma J."/>
        </authorList>
    </citation>
    <scope>NUCLEOTIDE SEQUENCE [LARGE SCALE GENOMIC DNA]</scope>
    <source>
        <strain evidence="3">JCM 18472</strain>
    </source>
</reference>
<evidence type="ECO:0000313" key="2">
    <source>
        <dbReference type="EMBL" id="GAA5172121.1"/>
    </source>
</evidence>
<organism evidence="2 3">
    <name type="scientific">Modicisalibacter zincidurans</name>
    <dbReference type="NCBI Taxonomy" id="1178777"/>
    <lineage>
        <taxon>Bacteria</taxon>
        <taxon>Pseudomonadati</taxon>
        <taxon>Pseudomonadota</taxon>
        <taxon>Gammaproteobacteria</taxon>
        <taxon>Oceanospirillales</taxon>
        <taxon>Halomonadaceae</taxon>
        <taxon>Modicisalibacter</taxon>
    </lineage>
</organism>
<evidence type="ECO:0000259" key="1">
    <source>
        <dbReference type="Pfam" id="PF20408"/>
    </source>
</evidence>
<dbReference type="Gene3D" id="3.40.50.1820">
    <property type="entry name" value="alpha/beta hydrolase"/>
    <property type="match status" value="1"/>
</dbReference>
<dbReference type="SUPFAM" id="SSF53474">
    <property type="entry name" value="alpha/beta-Hydrolases"/>
    <property type="match status" value="1"/>
</dbReference>
<dbReference type="Proteomes" id="UP001500074">
    <property type="component" value="Unassembled WGS sequence"/>
</dbReference>
<dbReference type="InterPro" id="IPR026555">
    <property type="entry name" value="NSL3/Tex30"/>
</dbReference>
<gene>
    <name evidence="2" type="ORF">GCM10023342_08040</name>
</gene>
<keyword evidence="3" id="KW-1185">Reference proteome</keyword>